<dbReference type="NCBIfam" id="NF009389">
    <property type="entry name" value="PRK12748.1"/>
    <property type="match status" value="1"/>
</dbReference>
<dbReference type="Proteomes" id="UP000650005">
    <property type="component" value="Unassembled WGS sequence"/>
</dbReference>
<dbReference type="InterPro" id="IPR002347">
    <property type="entry name" value="SDR_fam"/>
</dbReference>
<comment type="similarity">
    <text evidence="1">Belongs to the short-chain dehydrogenases/reductases (SDR) family.</text>
</comment>
<keyword evidence="2" id="KW-0560">Oxidoreductase</keyword>
<comment type="caution">
    <text evidence="3">The sequence shown here is derived from an EMBL/GenBank/DDBJ whole genome shotgun (WGS) entry which is preliminary data.</text>
</comment>
<dbReference type="InterPro" id="IPR036291">
    <property type="entry name" value="NAD(P)-bd_dom_sf"/>
</dbReference>
<evidence type="ECO:0000313" key="4">
    <source>
        <dbReference type="Proteomes" id="UP000650005"/>
    </source>
</evidence>
<name>A0ABS1FJM7_9CORY</name>
<proteinExistence type="inferred from homology"/>
<dbReference type="PRINTS" id="PR00081">
    <property type="entry name" value="GDHRDH"/>
</dbReference>
<protein>
    <submittedName>
        <fullName evidence="3">SDR family oxidoreductase</fullName>
    </submittedName>
</protein>
<sequence length="260" mass="27929">MRYGPVKGRPHHRCSRRRGIGFAVASRLAARGFDLVLAHHAPHDADQPWGADDVDAVVSAIRDRLEPGRRVEAFGGDLAEPDAPARLVGEARTAFGHVDVLVANHARSGGDGPLLEQTSASLDEHWAVNARSTLLLCKEFAAQHDGRPGGRIVMMTTGQNLGPMPGEVAYGAAKAALVGILATVAHELAPRGITVNCVTPGPVDTDSYVTDELRQMLAERFPFGRWGEPDDPARLIDWLVSDDGRWVTGQVINSEGGFIR</sequence>
<evidence type="ECO:0000313" key="3">
    <source>
        <dbReference type="EMBL" id="MBK1843639.1"/>
    </source>
</evidence>
<organism evidence="3 4">
    <name type="scientific">Corynebacterium antarcticum</name>
    <dbReference type="NCBI Taxonomy" id="2800405"/>
    <lineage>
        <taxon>Bacteria</taxon>
        <taxon>Bacillati</taxon>
        <taxon>Actinomycetota</taxon>
        <taxon>Actinomycetes</taxon>
        <taxon>Mycobacteriales</taxon>
        <taxon>Corynebacteriaceae</taxon>
        <taxon>Corynebacterium</taxon>
    </lineage>
</organism>
<keyword evidence="4" id="KW-1185">Reference proteome</keyword>
<dbReference type="PANTHER" id="PTHR48107:SF7">
    <property type="entry name" value="RE15974P"/>
    <property type="match status" value="1"/>
</dbReference>
<evidence type="ECO:0000256" key="1">
    <source>
        <dbReference type="ARBA" id="ARBA00006484"/>
    </source>
</evidence>
<dbReference type="PANTHER" id="PTHR48107">
    <property type="entry name" value="NADPH-DEPENDENT ALDEHYDE REDUCTASE-LIKE PROTEIN, CHLOROPLASTIC-RELATED"/>
    <property type="match status" value="1"/>
</dbReference>
<gene>
    <name evidence="3" type="ORF">JIM95_03445</name>
</gene>
<dbReference type="Gene3D" id="3.40.50.720">
    <property type="entry name" value="NAD(P)-binding Rossmann-like Domain"/>
    <property type="match status" value="1"/>
</dbReference>
<accession>A0ABS1FJM7</accession>
<evidence type="ECO:0000256" key="2">
    <source>
        <dbReference type="ARBA" id="ARBA00023002"/>
    </source>
</evidence>
<dbReference type="SUPFAM" id="SSF51735">
    <property type="entry name" value="NAD(P)-binding Rossmann-fold domains"/>
    <property type="match status" value="1"/>
</dbReference>
<reference evidence="3" key="1">
    <citation type="submission" date="2021-01" db="EMBL/GenBank/DDBJ databases">
        <title>Characterization of Corynebacterium spp. from penguins.</title>
        <authorList>
            <person name="Svec P."/>
        </authorList>
    </citation>
    <scope>NUCLEOTIDE SEQUENCE</scope>
    <source>
        <strain evidence="3">CCM 8835</strain>
    </source>
</reference>
<dbReference type="EMBL" id="JAENIP010000008">
    <property type="protein sequence ID" value="MBK1843639.1"/>
    <property type="molecule type" value="Genomic_DNA"/>
</dbReference>
<dbReference type="Pfam" id="PF13561">
    <property type="entry name" value="adh_short_C2"/>
    <property type="match status" value="1"/>
</dbReference>